<dbReference type="EMBL" id="CP003589">
    <property type="protein sequence ID" value="AFK73059.1"/>
    <property type="molecule type" value="Genomic_DNA"/>
</dbReference>
<name>I3V5N8_PSEPU</name>
<accession>I3V5N8</accession>
<dbReference type="AlphaFoldDB" id="I3V5N8"/>
<keyword evidence="3" id="KW-0614">Plasmid</keyword>
<evidence type="ECO:0000313" key="4">
    <source>
        <dbReference type="Proteomes" id="UP000005268"/>
    </source>
</evidence>
<dbReference type="Pfam" id="PF22055">
    <property type="entry name" value="MvaT_DBD"/>
    <property type="match status" value="1"/>
</dbReference>
<sequence>MSLINEYRSTEQTIKELQARLANLQQDDRMKAELEFDTKLRSLMSEYNKSLRDIITLLDPQSQNRNSKPQLTSGRRQRQLKRYLNPNTNEVVETKGGNNKILKQWKSQFGANIVESWLQP</sequence>
<dbReference type="Proteomes" id="UP000005268">
    <property type="component" value="Plasmid pND6-2"/>
</dbReference>
<geneLocation type="plasmid" evidence="3 4">
    <name>pND6-2</name>
</geneLocation>
<dbReference type="NCBIfam" id="NF041859">
    <property type="entry name" value="silencer_MvaTU"/>
    <property type="match status" value="1"/>
</dbReference>
<gene>
    <name evidence="3" type="ORF">YSA_p00192</name>
</gene>
<evidence type="ECO:0000313" key="3">
    <source>
        <dbReference type="EMBL" id="AFK73059.1"/>
    </source>
</evidence>
<dbReference type="InterPro" id="IPR035616">
    <property type="entry name" value="MvaT_DBD"/>
</dbReference>
<reference evidence="3 4" key="1">
    <citation type="journal article" date="2012" name="J. Bacteriol.">
        <title>Complete Genome Sequence of the Naphthalene-Degrading Pseudomonas putida Strain ND6.</title>
        <authorList>
            <person name="Li S."/>
            <person name="Zhao H."/>
            <person name="Li Y."/>
            <person name="Niu S."/>
            <person name="Cai B."/>
        </authorList>
    </citation>
    <scope>NUCLEOTIDE SEQUENCE [LARGE SCALE GENOMIC DNA]</scope>
    <source>
        <strain evidence="3 4">ND6</strain>
        <plasmid evidence="3 4">pND6-2</plasmid>
    </source>
</reference>
<feature type="region of interest" description="Disordered" evidence="1">
    <location>
        <begin position="58"/>
        <end position="83"/>
    </location>
</feature>
<organism evidence="3 4">
    <name type="scientific">Pseudomonas putida ND6</name>
    <dbReference type="NCBI Taxonomy" id="231023"/>
    <lineage>
        <taxon>Bacteria</taxon>
        <taxon>Pseudomonadati</taxon>
        <taxon>Pseudomonadota</taxon>
        <taxon>Gammaproteobacteria</taxon>
        <taxon>Pseudomonadales</taxon>
        <taxon>Pseudomonadaceae</taxon>
        <taxon>Pseudomonas</taxon>
    </lineage>
</organism>
<feature type="compositionally biased region" description="Polar residues" evidence="1">
    <location>
        <begin position="59"/>
        <end position="74"/>
    </location>
</feature>
<feature type="domain" description="MvaT DNA-binding" evidence="2">
    <location>
        <begin position="81"/>
        <end position="117"/>
    </location>
</feature>
<dbReference type="CDD" id="cd16170">
    <property type="entry name" value="MvaT_DBD"/>
    <property type="match status" value="1"/>
</dbReference>
<dbReference type="RefSeq" id="WP_015026527.1">
    <property type="nucleotide sequence ID" value="NC_018746.1"/>
</dbReference>
<proteinExistence type="predicted"/>
<protein>
    <submittedName>
        <fullName evidence="3">H-NS family protein MvaT</fullName>
    </submittedName>
</protein>
<evidence type="ECO:0000259" key="2">
    <source>
        <dbReference type="Pfam" id="PF22055"/>
    </source>
</evidence>
<dbReference type="KEGG" id="ppi:YSA_p00192"/>
<dbReference type="HOGENOM" id="CLU_164762_0_0_6"/>
<evidence type="ECO:0000256" key="1">
    <source>
        <dbReference type="SAM" id="MobiDB-lite"/>
    </source>
</evidence>